<dbReference type="AlphaFoldDB" id="A0A6J4M707"/>
<sequence length="61" mass="6412">MGSPHPPSPSPKLLGEGAHLRWRRAGRVSQWAAVPPAPRPCARSRGNRPPLPLSGERGSGG</sequence>
<protein>
    <submittedName>
        <fullName evidence="2">Uncharacterized protein</fullName>
    </submittedName>
</protein>
<evidence type="ECO:0000256" key="1">
    <source>
        <dbReference type="SAM" id="MobiDB-lite"/>
    </source>
</evidence>
<organism evidence="2">
    <name type="scientific">uncultured Gemmatimonadota bacterium</name>
    <dbReference type="NCBI Taxonomy" id="203437"/>
    <lineage>
        <taxon>Bacteria</taxon>
        <taxon>Pseudomonadati</taxon>
        <taxon>Gemmatimonadota</taxon>
        <taxon>environmental samples</taxon>
    </lineage>
</organism>
<accession>A0A6J4M707</accession>
<evidence type="ECO:0000313" key="2">
    <source>
        <dbReference type="EMBL" id="CAA9351871.1"/>
    </source>
</evidence>
<gene>
    <name evidence="2" type="ORF">AVDCRST_MAG68-3719</name>
</gene>
<proteinExistence type="predicted"/>
<dbReference type="EMBL" id="CADCTW010000175">
    <property type="protein sequence ID" value="CAA9351871.1"/>
    <property type="molecule type" value="Genomic_DNA"/>
</dbReference>
<reference evidence="2" key="1">
    <citation type="submission" date="2020-02" db="EMBL/GenBank/DDBJ databases">
        <authorList>
            <person name="Meier V. D."/>
        </authorList>
    </citation>
    <scope>NUCLEOTIDE SEQUENCE</scope>
    <source>
        <strain evidence="2">AVDCRST_MAG68</strain>
    </source>
</reference>
<name>A0A6J4M707_9BACT</name>
<feature type="region of interest" description="Disordered" evidence="1">
    <location>
        <begin position="30"/>
        <end position="61"/>
    </location>
</feature>